<accession>A0AAI9UFL1</accession>
<sequence length="76" mass="8336">MKDSMQDPFAVSSLSCRQPPAATLCNSSTIVSRRLLFDLCLGHDICIRTGFVYCTMVETKGLARNTACTAIFTRLS</sequence>
<dbReference type="Proteomes" id="UP001239795">
    <property type="component" value="Unassembled WGS sequence"/>
</dbReference>
<evidence type="ECO:0000313" key="2">
    <source>
        <dbReference type="Proteomes" id="UP001239795"/>
    </source>
</evidence>
<protein>
    <submittedName>
        <fullName evidence="1">Uncharacterized protein</fullName>
    </submittedName>
</protein>
<keyword evidence="2" id="KW-1185">Reference proteome</keyword>
<comment type="caution">
    <text evidence="1">The sequence shown here is derived from an EMBL/GenBank/DDBJ whole genome shotgun (WGS) entry which is preliminary data.</text>
</comment>
<reference evidence="1 2" key="1">
    <citation type="submission" date="2016-10" db="EMBL/GenBank/DDBJ databases">
        <title>The genome sequence of Colletotrichum fioriniae PJ7.</title>
        <authorList>
            <person name="Baroncelli R."/>
        </authorList>
    </citation>
    <scope>NUCLEOTIDE SEQUENCE [LARGE SCALE GENOMIC DNA]</scope>
    <source>
        <strain evidence="1">Col 31</strain>
    </source>
</reference>
<dbReference type="EMBL" id="MLGG01000016">
    <property type="protein sequence ID" value="KAK1457420.1"/>
    <property type="molecule type" value="Genomic_DNA"/>
</dbReference>
<organism evidence="1 2">
    <name type="scientific">Colletotrichum melonis</name>
    <dbReference type="NCBI Taxonomy" id="1209925"/>
    <lineage>
        <taxon>Eukaryota</taxon>
        <taxon>Fungi</taxon>
        <taxon>Dikarya</taxon>
        <taxon>Ascomycota</taxon>
        <taxon>Pezizomycotina</taxon>
        <taxon>Sordariomycetes</taxon>
        <taxon>Hypocreomycetidae</taxon>
        <taxon>Glomerellales</taxon>
        <taxon>Glomerellaceae</taxon>
        <taxon>Colletotrichum</taxon>
        <taxon>Colletotrichum acutatum species complex</taxon>
    </lineage>
</organism>
<name>A0AAI9UFL1_9PEZI</name>
<proteinExistence type="predicted"/>
<gene>
    <name evidence="1" type="ORF">CMEL01_15900</name>
</gene>
<dbReference type="AlphaFoldDB" id="A0AAI9UFL1"/>
<evidence type="ECO:0000313" key="1">
    <source>
        <dbReference type="EMBL" id="KAK1457420.1"/>
    </source>
</evidence>